<evidence type="ECO:0000313" key="2">
    <source>
        <dbReference type="WBParaSite" id="nRc.2.0.1.t04239-RA"/>
    </source>
</evidence>
<evidence type="ECO:0000313" key="1">
    <source>
        <dbReference type="Proteomes" id="UP000887565"/>
    </source>
</evidence>
<protein>
    <submittedName>
        <fullName evidence="2">Uncharacterized protein</fullName>
    </submittedName>
</protein>
<reference evidence="2" key="1">
    <citation type="submission" date="2022-11" db="UniProtKB">
        <authorList>
            <consortium name="WormBaseParasite"/>
        </authorList>
    </citation>
    <scope>IDENTIFICATION</scope>
</reference>
<sequence>MYLNIYKHKLYHLHKFYRVVAFNDISIKHSMRHFDHADGEFFLLLNQCVDCNSSYCHVPTNFAQPHMCGHMATALDVEKTLMWTSQSILPPAWHVTTGKL</sequence>
<dbReference type="AlphaFoldDB" id="A0A915HR76"/>
<keyword evidence="1" id="KW-1185">Reference proteome</keyword>
<dbReference type="Proteomes" id="UP000887565">
    <property type="component" value="Unplaced"/>
</dbReference>
<organism evidence="1 2">
    <name type="scientific">Romanomermis culicivorax</name>
    <name type="common">Nematode worm</name>
    <dbReference type="NCBI Taxonomy" id="13658"/>
    <lineage>
        <taxon>Eukaryota</taxon>
        <taxon>Metazoa</taxon>
        <taxon>Ecdysozoa</taxon>
        <taxon>Nematoda</taxon>
        <taxon>Enoplea</taxon>
        <taxon>Dorylaimia</taxon>
        <taxon>Mermithida</taxon>
        <taxon>Mermithoidea</taxon>
        <taxon>Mermithidae</taxon>
        <taxon>Romanomermis</taxon>
    </lineage>
</organism>
<proteinExistence type="predicted"/>
<dbReference type="WBParaSite" id="nRc.2.0.1.t04239-RA">
    <property type="protein sequence ID" value="nRc.2.0.1.t04239-RA"/>
    <property type="gene ID" value="nRc.2.0.1.g04239"/>
</dbReference>
<accession>A0A915HR76</accession>
<name>A0A915HR76_ROMCU</name>